<dbReference type="EMBL" id="MSLT01000012">
    <property type="protein sequence ID" value="OUD14643.1"/>
    <property type="molecule type" value="Genomic_DNA"/>
</dbReference>
<comment type="caution">
    <text evidence="9">The sequence shown here is derived from an EMBL/GenBank/DDBJ whole genome shotgun (WGS) entry which is preliminary data.</text>
</comment>
<dbReference type="AlphaFoldDB" id="A0A251XAD2"/>
<dbReference type="Proteomes" id="UP000194798">
    <property type="component" value="Unassembled WGS sequence"/>
</dbReference>
<dbReference type="PANTHER" id="PTHR33362">
    <property type="entry name" value="SIALIC ACID TRAP TRANSPORTER PERMEASE PROTEIN SIAT-RELATED"/>
    <property type="match status" value="1"/>
</dbReference>
<evidence type="ECO:0000256" key="7">
    <source>
        <dbReference type="RuleBase" id="RU369079"/>
    </source>
</evidence>
<evidence type="ECO:0000256" key="5">
    <source>
        <dbReference type="ARBA" id="ARBA00022989"/>
    </source>
</evidence>
<dbReference type="InterPro" id="IPR004681">
    <property type="entry name" value="TRAP_DctM"/>
</dbReference>
<dbReference type="GO" id="GO:0005886">
    <property type="term" value="C:plasma membrane"/>
    <property type="evidence" value="ECO:0007669"/>
    <property type="project" value="UniProtKB-SubCell"/>
</dbReference>
<comment type="function">
    <text evidence="7">Part of the tripartite ATP-independent periplasmic (TRAP) transport system.</text>
</comment>
<keyword evidence="3 7" id="KW-0997">Cell inner membrane</keyword>
<dbReference type="NCBIfam" id="TIGR00786">
    <property type="entry name" value="dctM"/>
    <property type="match status" value="1"/>
</dbReference>
<comment type="similarity">
    <text evidence="7">Belongs to the TRAP transporter large permease family.</text>
</comment>
<dbReference type="InterPro" id="IPR010656">
    <property type="entry name" value="DctM"/>
</dbReference>
<feature type="transmembrane region" description="Helical" evidence="7">
    <location>
        <begin position="345"/>
        <end position="362"/>
    </location>
</feature>
<feature type="transmembrane region" description="Helical" evidence="7">
    <location>
        <begin position="52"/>
        <end position="74"/>
    </location>
</feature>
<proteinExistence type="inferred from homology"/>
<dbReference type="Pfam" id="PF06808">
    <property type="entry name" value="DctM"/>
    <property type="match status" value="1"/>
</dbReference>
<feature type="transmembrane region" description="Helical" evidence="7">
    <location>
        <begin position="227"/>
        <end position="246"/>
    </location>
</feature>
<keyword evidence="7" id="KW-0813">Transport</keyword>
<evidence type="ECO:0000313" key="9">
    <source>
        <dbReference type="EMBL" id="OUD14643.1"/>
    </source>
</evidence>
<feature type="transmembrane region" description="Helical" evidence="7">
    <location>
        <begin position="322"/>
        <end position="340"/>
    </location>
</feature>
<keyword evidence="6 7" id="KW-0472">Membrane</keyword>
<feature type="transmembrane region" description="Helical" evidence="7">
    <location>
        <begin position="99"/>
        <end position="128"/>
    </location>
</feature>
<comment type="subcellular location">
    <subcellularLocation>
        <location evidence="1 7">Cell inner membrane</location>
        <topology evidence="1 7">Multi-pass membrane protein</topology>
    </subcellularLocation>
</comment>
<name>A0A251XAD2_9GAMM</name>
<sequence length="444" mass="47834">MALEYWALAMFAVLMGLLLVGYPVAFTLGAIAFGFGGIFLGLDFFELLPMRIWGIMTNFTLLAVPLFVFMGVVLEKSGLAEDLLESMGLLFGTMRGGMALSLVVVGALLAATTGVVGATVVTMGIIALPAMLKNNYAPEFATGTIATAGTLGQIIPPSVILILLADVVGVPVGRLFIAALVPGMLLIALYLLYIALRAWLNPKIAPALPADKRQWNKAFALRLARSILPVLTLIIAVLGSIFFGIASPTESAAIGAVGALLLGVLYRRLTWKNLQIALEQTTRLTSMVFLILLGATAFGLVFVSMGGDDLVHDIFTQLPGGAWGFLLISMLLIFILGFFLDFLEICFIVVPIIAPIAAHFGFELTWFAILIAVNLQTSFLTPPFGFSLFYLKAVAPPTMRISVLYKGIVPFVMLQLLALILLILFPEITLWLPDLSDEYHGFTK</sequence>
<evidence type="ECO:0000256" key="4">
    <source>
        <dbReference type="ARBA" id="ARBA00022692"/>
    </source>
</evidence>
<evidence type="ECO:0000256" key="1">
    <source>
        <dbReference type="ARBA" id="ARBA00004429"/>
    </source>
</evidence>
<organism evidence="9 10">
    <name type="scientific">Thioflexithrix psekupsensis</name>
    <dbReference type="NCBI Taxonomy" id="1570016"/>
    <lineage>
        <taxon>Bacteria</taxon>
        <taxon>Pseudomonadati</taxon>
        <taxon>Pseudomonadota</taxon>
        <taxon>Gammaproteobacteria</taxon>
        <taxon>Thiotrichales</taxon>
        <taxon>Thioflexithrix</taxon>
    </lineage>
</organism>
<feature type="transmembrane region" description="Helical" evidence="7">
    <location>
        <begin position="5"/>
        <end position="22"/>
    </location>
</feature>
<dbReference type="OrthoDB" id="9796052at2"/>
<dbReference type="PANTHER" id="PTHR33362:SF7">
    <property type="entry name" value="SLL1103 PROTEIN"/>
    <property type="match status" value="1"/>
</dbReference>
<comment type="subunit">
    <text evidence="7">The complex comprises the extracytoplasmic solute receptor protein and the two transmembrane proteins.</text>
</comment>
<keyword evidence="4 7" id="KW-0812">Transmembrane</keyword>
<protein>
    <recommendedName>
        <fullName evidence="7">TRAP transporter large permease protein</fullName>
    </recommendedName>
</protein>
<keyword evidence="5 7" id="KW-1133">Transmembrane helix</keyword>
<accession>A0A251XAD2</accession>
<feature type="transmembrane region" description="Helical" evidence="7">
    <location>
        <begin position="252"/>
        <end position="269"/>
    </location>
</feature>
<feature type="transmembrane region" description="Helical" evidence="7">
    <location>
        <begin position="175"/>
        <end position="196"/>
    </location>
</feature>
<feature type="transmembrane region" description="Helical" evidence="7">
    <location>
        <begin position="368"/>
        <end position="391"/>
    </location>
</feature>
<feature type="transmembrane region" description="Helical" evidence="7">
    <location>
        <begin position="140"/>
        <end position="163"/>
    </location>
</feature>
<evidence type="ECO:0000256" key="2">
    <source>
        <dbReference type="ARBA" id="ARBA00022475"/>
    </source>
</evidence>
<evidence type="ECO:0000259" key="8">
    <source>
        <dbReference type="Pfam" id="PF06808"/>
    </source>
</evidence>
<keyword evidence="10" id="KW-1185">Reference proteome</keyword>
<evidence type="ECO:0000256" key="6">
    <source>
        <dbReference type="ARBA" id="ARBA00023136"/>
    </source>
</evidence>
<feature type="transmembrane region" description="Helical" evidence="7">
    <location>
        <begin position="403"/>
        <end position="425"/>
    </location>
</feature>
<evidence type="ECO:0000313" key="10">
    <source>
        <dbReference type="Proteomes" id="UP000194798"/>
    </source>
</evidence>
<feature type="domain" description="TRAP C4-dicarboxylate transport system permease DctM subunit" evidence="8">
    <location>
        <begin position="11"/>
        <end position="428"/>
    </location>
</feature>
<keyword evidence="2" id="KW-1003">Cell membrane</keyword>
<dbReference type="PIRSF" id="PIRSF006066">
    <property type="entry name" value="HI0050"/>
    <property type="match status" value="1"/>
</dbReference>
<reference evidence="9 10" key="1">
    <citation type="submission" date="2016-12" db="EMBL/GenBank/DDBJ databases">
        <title>Thioflexothrix psekupsii D3 genome sequencing and assembly.</title>
        <authorList>
            <person name="Fomenkov A."/>
            <person name="Vincze T."/>
            <person name="Grabovich M."/>
            <person name="Anton B.P."/>
            <person name="Dubinina G."/>
            <person name="Orlova M."/>
            <person name="Belousova E."/>
            <person name="Roberts R.J."/>
        </authorList>
    </citation>
    <scope>NUCLEOTIDE SEQUENCE [LARGE SCALE GENOMIC DNA]</scope>
    <source>
        <strain evidence="9">D3</strain>
    </source>
</reference>
<gene>
    <name evidence="9" type="ORF">TPSD3_06775</name>
</gene>
<evidence type="ECO:0000256" key="3">
    <source>
        <dbReference type="ARBA" id="ARBA00022519"/>
    </source>
</evidence>
<dbReference type="GO" id="GO:0022857">
    <property type="term" value="F:transmembrane transporter activity"/>
    <property type="evidence" value="ECO:0007669"/>
    <property type="project" value="UniProtKB-UniRule"/>
</dbReference>
<feature type="transmembrane region" description="Helical" evidence="7">
    <location>
        <begin position="281"/>
        <end position="302"/>
    </location>
</feature>